<gene>
    <name evidence="2" type="ORF">KTT_23850</name>
</gene>
<dbReference type="Proteomes" id="UP000287352">
    <property type="component" value="Unassembled WGS sequence"/>
</dbReference>
<comment type="caution">
    <text evidence="2">The sequence shown here is derived from an EMBL/GenBank/DDBJ whole genome shotgun (WGS) entry which is preliminary data.</text>
</comment>
<dbReference type="InterPro" id="IPR021139">
    <property type="entry name" value="NYN"/>
</dbReference>
<accession>A0A402A0E3</accession>
<dbReference type="PANTHER" id="PTHR35811">
    <property type="entry name" value="SLR1870 PROTEIN"/>
    <property type="match status" value="1"/>
</dbReference>
<evidence type="ECO:0000313" key="3">
    <source>
        <dbReference type="Proteomes" id="UP000287352"/>
    </source>
</evidence>
<keyword evidence="3" id="KW-1185">Reference proteome</keyword>
<dbReference type="GO" id="GO:0004540">
    <property type="term" value="F:RNA nuclease activity"/>
    <property type="evidence" value="ECO:0007669"/>
    <property type="project" value="InterPro"/>
</dbReference>
<dbReference type="AlphaFoldDB" id="A0A402A0E3"/>
<sequence length="150" mass="16920">MHQEKQNAIALLIDGENIPPRFIDWIFFAASRKGRITFACVYGAVSALRRWQPAIEQYLLDTRENQPGKNAADRAMQWDAWLLFAQCQVKQLFFATQDGDFASCIWQLRQSGCQVHALGGLVVSEKLVEACQTYTIIGELKGLKVPTTTQ</sequence>
<proteinExistence type="predicted"/>
<evidence type="ECO:0000259" key="1">
    <source>
        <dbReference type="Pfam" id="PF01936"/>
    </source>
</evidence>
<evidence type="ECO:0000313" key="2">
    <source>
        <dbReference type="EMBL" id="GCE12526.1"/>
    </source>
</evidence>
<dbReference type="Pfam" id="PF01936">
    <property type="entry name" value="NYN"/>
    <property type="match status" value="1"/>
</dbReference>
<protein>
    <recommendedName>
        <fullName evidence="1">NYN domain-containing protein</fullName>
    </recommendedName>
</protein>
<reference evidence="3" key="1">
    <citation type="submission" date="2018-12" db="EMBL/GenBank/DDBJ databases">
        <title>Tengunoibacter tsumagoiensis gen. nov., sp. nov., Dictyobacter kobayashii sp. nov., D. alpinus sp. nov., and D. joshuensis sp. nov. and description of Dictyobacteraceae fam. nov. within the order Ktedonobacterales isolated from Tengu-no-mugimeshi.</title>
        <authorList>
            <person name="Wang C.M."/>
            <person name="Zheng Y."/>
            <person name="Sakai Y."/>
            <person name="Toyoda A."/>
            <person name="Minakuchi Y."/>
            <person name="Abe K."/>
            <person name="Yokota A."/>
            <person name="Yabe S."/>
        </authorList>
    </citation>
    <scope>NUCLEOTIDE SEQUENCE [LARGE SCALE GENOMIC DNA]</scope>
    <source>
        <strain evidence="3">Uno3</strain>
    </source>
</reference>
<feature type="domain" description="NYN" evidence="1">
    <location>
        <begin position="9"/>
        <end position="136"/>
    </location>
</feature>
<dbReference type="PANTHER" id="PTHR35811:SF1">
    <property type="entry name" value="HTH OST-TYPE DOMAIN-CONTAINING PROTEIN"/>
    <property type="match status" value="1"/>
</dbReference>
<dbReference type="RefSeq" id="WP_161975439.1">
    <property type="nucleotide sequence ID" value="NZ_BIFR01000001.1"/>
</dbReference>
<organism evidence="2 3">
    <name type="scientific">Tengunoibacter tsumagoiensis</name>
    <dbReference type="NCBI Taxonomy" id="2014871"/>
    <lineage>
        <taxon>Bacteria</taxon>
        <taxon>Bacillati</taxon>
        <taxon>Chloroflexota</taxon>
        <taxon>Ktedonobacteria</taxon>
        <taxon>Ktedonobacterales</taxon>
        <taxon>Dictyobacteraceae</taxon>
        <taxon>Tengunoibacter</taxon>
    </lineage>
</organism>
<dbReference type="EMBL" id="BIFR01000001">
    <property type="protein sequence ID" value="GCE12526.1"/>
    <property type="molecule type" value="Genomic_DNA"/>
</dbReference>
<dbReference type="Gene3D" id="3.40.50.1010">
    <property type="entry name" value="5'-nuclease"/>
    <property type="match status" value="1"/>
</dbReference>
<name>A0A402A0E3_9CHLR</name>